<evidence type="ECO:0000313" key="4">
    <source>
        <dbReference type="Proteomes" id="UP000046122"/>
    </source>
</evidence>
<dbReference type="EMBL" id="CCMZ01000015">
    <property type="protein sequence ID" value="CDX16814.1"/>
    <property type="molecule type" value="Genomic_DNA"/>
</dbReference>
<sequence>MGQIASAGDLLSPGPIAYGSRQAAQGSASGTGLVLVEKFGAACVTRTRDPIITNDVLYQLS</sequence>
<dbReference type="AlphaFoldDB" id="A0A090G273"/>
<name>A0A090G273_MESPL</name>
<accession>A0A090G273</accession>
<keyword evidence="3" id="KW-1185">Reference proteome</keyword>
<dbReference type="Proteomes" id="UP000046122">
    <property type="component" value="Unassembled WGS sequence"/>
</dbReference>
<evidence type="ECO:0000313" key="1">
    <source>
        <dbReference type="EMBL" id="CDX16814.1"/>
    </source>
</evidence>
<reference evidence="2 4" key="2">
    <citation type="submission" date="2014-08" db="EMBL/GenBank/DDBJ databases">
        <authorList>
            <person name="Moulin Lionel"/>
        </authorList>
    </citation>
    <scope>NUCLEOTIDE SEQUENCE [LARGE SCALE GENOMIC DNA]</scope>
</reference>
<dbReference type="Proteomes" id="UP000045285">
    <property type="component" value="Unassembled WGS sequence"/>
</dbReference>
<proteinExistence type="predicted"/>
<organism evidence="2 4">
    <name type="scientific">Mesorhizobium plurifarium</name>
    <dbReference type="NCBI Taxonomy" id="69974"/>
    <lineage>
        <taxon>Bacteria</taxon>
        <taxon>Pseudomonadati</taxon>
        <taxon>Pseudomonadota</taxon>
        <taxon>Alphaproteobacteria</taxon>
        <taxon>Hyphomicrobiales</taxon>
        <taxon>Phyllobacteriaceae</taxon>
        <taxon>Mesorhizobium</taxon>
    </lineage>
</organism>
<dbReference type="EMBL" id="CCNE01000005">
    <property type="protein sequence ID" value="CDX50682.1"/>
    <property type="molecule type" value="Genomic_DNA"/>
</dbReference>
<evidence type="ECO:0000313" key="2">
    <source>
        <dbReference type="EMBL" id="CDX50682.1"/>
    </source>
</evidence>
<reference evidence="3" key="1">
    <citation type="submission" date="2014-08" db="EMBL/GenBank/DDBJ databases">
        <authorList>
            <person name="Moulin L."/>
        </authorList>
    </citation>
    <scope>NUCLEOTIDE SEQUENCE [LARGE SCALE GENOMIC DNA]</scope>
</reference>
<gene>
    <name evidence="1" type="ORF">MPL3356_220229</name>
    <name evidence="2" type="ORF">MPL3365_130088</name>
</gene>
<protein>
    <submittedName>
        <fullName evidence="2">Uncharacterized protein</fullName>
    </submittedName>
</protein>
<evidence type="ECO:0000313" key="3">
    <source>
        <dbReference type="Proteomes" id="UP000045285"/>
    </source>
</evidence>
<dbReference type="STRING" id="69974.MPLDJ20_20728"/>